<dbReference type="RefSeq" id="XP_052132297.1">
    <property type="nucleotide sequence ID" value="XM_052276337.1"/>
</dbReference>
<feature type="compositionally biased region" description="Acidic residues" evidence="1">
    <location>
        <begin position="183"/>
        <end position="194"/>
    </location>
</feature>
<gene>
    <name evidence="3" type="primary">LOC113213010</name>
</gene>
<dbReference type="PANTHER" id="PTHR46579:SF1">
    <property type="entry name" value="F5_8 TYPE C DOMAIN-CONTAINING PROTEIN"/>
    <property type="match status" value="1"/>
</dbReference>
<sequence>MKMNCGRGPYNKDSRTSQWRHKRIESAQSQDRCSCVYHDDDSDDCNCEFHKTNSPSCPCEFHCIEETNVSLSHDDDSWLYEFSTESNVSYSETNGEEPSNNSFCLDEEPHTYEDSLSGSVGASKPGPSTPTEMLLDGDENDSTMNWSDVIAYRLDHFRNEDSYSESEGNSESSDNEPSSVEDTPNDESDEDSNDENGGGDPDGGGPGGDDPEGDGDDLSNANDSNINGVLDEDNFSLGHPSLNRVLQAAHGRTAKEVLAMILTLAAEQNLNYVTVVELCRIANVTNAFKALPSTKKQLWAVLQKKSAGIVKHAYCEKCLSVLGVLKDLPRVVVCNNELCDYRSQRRNVKYFITLSLTKQLKSLLSIPEIRQHLQYKYTRRKFNQDAREDVIDGDGYKALENMENGLQEFDLTCQLNTDGFSTSRSSNSQGWAILGRINELPPALRQKLTFLAGLIIADGEADLSMLFERFVGELSHISRNGIEWEHNEQLFISRMKPTCFCLDARARALLMNLKIYSGHYSCPFCLHPGVKLAGCMRFPLPGTEIVMQVRGVERVLVIPDAPLRTDAGVRHDMQQANANRNVHGFHGPSVLINLDDFNFATGFSPDDLHPIFLGVTKFLTNEILSAAANVEDLQAQIDGRLLKILTPSLISRKPRSISKRRKYKGTEWRNWLLYFGIPCMDGLISNANMRLFSLLSKGIFILSSDSVTDNDIEVAHECLQRFVTGFQAMHGPEKMRFNIHIMVHLAQAVRNWGPLHLHSTFPFESWNRRLRNNISSPHGAADQIVDRYLLESLVRKLPYDQELDEEVREELQNIASPYVMDNPLKIGDVYFFGKRARPRPPTADEIALLHNENLHCDLLTEYYQCRKSRMILHSTEYYVLADRTSKSNNSVIFTNDNQFYDIVKIVVFEHDGEEKCGLFCRGLEVGNALNGASHIKEVHNENNDAVQWISFDNVRLFAIKMPVRNRLFVAPMANIGEID</sequence>
<proteinExistence type="predicted"/>
<evidence type="ECO:0000313" key="3">
    <source>
        <dbReference type="RefSeq" id="XP_052132297.1"/>
    </source>
</evidence>
<protein>
    <submittedName>
        <fullName evidence="3">Uncharacterized protein LOC113213010</fullName>
    </submittedName>
</protein>
<accession>A0A9C6XVE0</accession>
<organism evidence="2 3">
    <name type="scientific">Frankliniella occidentalis</name>
    <name type="common">Western flower thrips</name>
    <name type="synonym">Euthrips occidentalis</name>
    <dbReference type="NCBI Taxonomy" id="133901"/>
    <lineage>
        <taxon>Eukaryota</taxon>
        <taxon>Metazoa</taxon>
        <taxon>Ecdysozoa</taxon>
        <taxon>Arthropoda</taxon>
        <taxon>Hexapoda</taxon>
        <taxon>Insecta</taxon>
        <taxon>Pterygota</taxon>
        <taxon>Neoptera</taxon>
        <taxon>Paraneoptera</taxon>
        <taxon>Thysanoptera</taxon>
        <taxon>Terebrantia</taxon>
        <taxon>Thripoidea</taxon>
        <taxon>Thripidae</taxon>
        <taxon>Frankliniella</taxon>
    </lineage>
</organism>
<feature type="region of interest" description="Disordered" evidence="1">
    <location>
        <begin position="89"/>
        <end position="140"/>
    </location>
</feature>
<feature type="region of interest" description="Disordered" evidence="1">
    <location>
        <begin position="160"/>
        <end position="227"/>
    </location>
</feature>
<feature type="compositionally biased region" description="Low complexity" evidence="1">
    <location>
        <begin position="165"/>
        <end position="182"/>
    </location>
</feature>
<dbReference type="PANTHER" id="PTHR46579">
    <property type="entry name" value="F5/8 TYPE C DOMAIN-CONTAINING PROTEIN-RELATED"/>
    <property type="match status" value="1"/>
</dbReference>
<dbReference type="OrthoDB" id="7694954at2759"/>
<name>A0A9C6XVE0_FRAOC</name>
<feature type="compositionally biased region" description="Polar residues" evidence="1">
    <location>
        <begin position="89"/>
        <end position="103"/>
    </location>
</feature>
<dbReference type="KEGG" id="foc:113213010"/>
<dbReference type="Proteomes" id="UP000504606">
    <property type="component" value="Unplaced"/>
</dbReference>
<feature type="region of interest" description="Disordered" evidence="1">
    <location>
        <begin position="1"/>
        <end position="29"/>
    </location>
</feature>
<evidence type="ECO:0000313" key="2">
    <source>
        <dbReference type="Proteomes" id="UP000504606"/>
    </source>
</evidence>
<dbReference type="GeneID" id="113213010"/>
<reference evidence="3" key="1">
    <citation type="submission" date="2025-08" db="UniProtKB">
        <authorList>
            <consortium name="RefSeq"/>
        </authorList>
    </citation>
    <scope>IDENTIFICATION</scope>
</reference>
<evidence type="ECO:0000256" key="1">
    <source>
        <dbReference type="SAM" id="MobiDB-lite"/>
    </source>
</evidence>
<feature type="compositionally biased region" description="Gly residues" evidence="1">
    <location>
        <begin position="196"/>
        <end position="208"/>
    </location>
</feature>
<dbReference type="AlphaFoldDB" id="A0A9C6XVE0"/>
<keyword evidence="2" id="KW-1185">Reference proteome</keyword>